<keyword evidence="1" id="KW-0812">Transmembrane</keyword>
<keyword evidence="1" id="KW-0472">Membrane</keyword>
<protein>
    <submittedName>
        <fullName evidence="2">DinG family ATP-dependent helicase YoaA</fullName>
    </submittedName>
</protein>
<dbReference type="AlphaFoldDB" id="A0A139RFV0"/>
<dbReference type="GO" id="GO:0004386">
    <property type="term" value="F:helicase activity"/>
    <property type="evidence" value="ECO:0007669"/>
    <property type="project" value="UniProtKB-KW"/>
</dbReference>
<name>A0A139RFV0_STRMT</name>
<proteinExistence type="predicted"/>
<sequence length="146" mass="16411">MPEDCRVLGVSATLEISNRVSLADLLGFTEAPLITVESLQQKQQEVLLVNDFPLVTEYSPLDYAEEVTSVIHSLQTFQEPLLVLFTSKELLLAVSDLLDHPHLAQYKNGEPSQLKKRFEKGERQILLGTGSFWEGLIFLPILALFK</sequence>
<keyword evidence="2" id="KW-0347">Helicase</keyword>
<keyword evidence="2" id="KW-0378">Hydrolase</keyword>
<keyword evidence="1" id="KW-1133">Transmembrane helix</keyword>
<keyword evidence="2" id="KW-0547">Nucleotide-binding</keyword>
<evidence type="ECO:0000256" key="1">
    <source>
        <dbReference type="SAM" id="Phobius"/>
    </source>
</evidence>
<evidence type="ECO:0000313" key="3">
    <source>
        <dbReference type="Proteomes" id="UP000070779"/>
    </source>
</evidence>
<dbReference type="EMBL" id="LQZD01000201">
    <property type="protein sequence ID" value="KXU13545.1"/>
    <property type="molecule type" value="Genomic_DNA"/>
</dbReference>
<feature type="transmembrane region" description="Helical" evidence="1">
    <location>
        <begin position="125"/>
        <end position="145"/>
    </location>
</feature>
<organism evidence="2 3">
    <name type="scientific">Streptococcus mitis</name>
    <dbReference type="NCBI Taxonomy" id="28037"/>
    <lineage>
        <taxon>Bacteria</taxon>
        <taxon>Bacillati</taxon>
        <taxon>Bacillota</taxon>
        <taxon>Bacilli</taxon>
        <taxon>Lactobacillales</taxon>
        <taxon>Streptococcaceae</taxon>
        <taxon>Streptococcus</taxon>
        <taxon>Streptococcus mitis group</taxon>
    </lineage>
</organism>
<evidence type="ECO:0000313" key="2">
    <source>
        <dbReference type="EMBL" id="KXU13545.1"/>
    </source>
</evidence>
<keyword evidence="2" id="KW-0067">ATP-binding</keyword>
<reference evidence="2 3" key="1">
    <citation type="submission" date="2016-01" db="EMBL/GenBank/DDBJ databases">
        <title>Highly variable Streptococcus oralis are common among viridans streptococci isolated from primates.</title>
        <authorList>
            <person name="Denapaite D."/>
            <person name="Rieger M."/>
            <person name="Koendgen S."/>
            <person name="Brueckner R."/>
            <person name="Ochigava I."/>
            <person name="Kappeler P."/>
            <person name="Maetz-Rensing K."/>
            <person name="Leendertz F."/>
            <person name="Hakenbeck R."/>
        </authorList>
    </citation>
    <scope>NUCLEOTIDE SEQUENCE [LARGE SCALE GENOMIC DNA]</scope>
    <source>
        <strain evidence="2 3">DD22</strain>
    </source>
</reference>
<accession>A0A139RFV0</accession>
<comment type="caution">
    <text evidence="2">The sequence shown here is derived from an EMBL/GenBank/DDBJ whole genome shotgun (WGS) entry which is preliminary data.</text>
</comment>
<dbReference type="PATRIC" id="fig|28037.238.peg.873"/>
<dbReference type="Proteomes" id="UP000070779">
    <property type="component" value="Unassembled WGS sequence"/>
</dbReference>
<dbReference type="Gene3D" id="3.40.50.300">
    <property type="entry name" value="P-loop containing nucleotide triphosphate hydrolases"/>
    <property type="match status" value="1"/>
</dbReference>
<gene>
    <name evidence="2" type="ORF">SMIDD22_00719</name>
</gene>
<dbReference type="InterPro" id="IPR027417">
    <property type="entry name" value="P-loop_NTPase"/>
</dbReference>